<organism evidence="5 6">
    <name type="scientific">Streptomyces olivochromogenes</name>
    <dbReference type="NCBI Taxonomy" id="1963"/>
    <lineage>
        <taxon>Bacteria</taxon>
        <taxon>Bacillati</taxon>
        <taxon>Actinomycetota</taxon>
        <taxon>Actinomycetes</taxon>
        <taxon>Kitasatosporales</taxon>
        <taxon>Streptomycetaceae</taxon>
        <taxon>Streptomyces</taxon>
    </lineage>
</organism>
<evidence type="ECO:0000313" key="6">
    <source>
        <dbReference type="Proteomes" id="UP000217446"/>
    </source>
</evidence>
<keyword evidence="2" id="KW-0624">Polysaccharide degradation</keyword>
<dbReference type="EMBL" id="BDQI01000015">
    <property type="protein sequence ID" value="GAX54750.1"/>
    <property type="molecule type" value="Genomic_DNA"/>
</dbReference>
<dbReference type="InterPro" id="IPR036116">
    <property type="entry name" value="FN3_sf"/>
</dbReference>
<keyword evidence="6" id="KW-1185">Reference proteome</keyword>
<comment type="caution">
    <text evidence="5">The sequence shown here is derived from an EMBL/GenBank/DDBJ whole genome shotgun (WGS) entry which is preliminary data.</text>
</comment>
<feature type="region of interest" description="Disordered" evidence="3">
    <location>
        <begin position="379"/>
        <end position="398"/>
    </location>
</feature>
<dbReference type="RefSeq" id="WP_159064482.1">
    <property type="nucleotide sequence ID" value="NZ_BDQI01000015.1"/>
</dbReference>
<feature type="domain" description="Fibronectin type-III" evidence="4">
    <location>
        <begin position="441"/>
        <end position="534"/>
    </location>
</feature>
<dbReference type="Gene3D" id="2.60.40.10">
    <property type="entry name" value="Immunoglobulins"/>
    <property type="match status" value="1"/>
</dbReference>
<accession>A0A250VL92</accession>
<dbReference type="GO" id="GO:0000272">
    <property type="term" value="P:polysaccharide catabolic process"/>
    <property type="evidence" value="ECO:0007669"/>
    <property type="project" value="UniProtKB-KW"/>
</dbReference>
<evidence type="ECO:0000313" key="5">
    <source>
        <dbReference type="EMBL" id="GAX54750.1"/>
    </source>
</evidence>
<dbReference type="Proteomes" id="UP000217446">
    <property type="component" value="Unassembled WGS sequence"/>
</dbReference>
<protein>
    <recommendedName>
        <fullName evidence="4">Fibronectin type-III domain-containing protein</fullName>
    </recommendedName>
</protein>
<proteinExistence type="predicted"/>
<reference evidence="6" key="1">
    <citation type="submission" date="2017-05" db="EMBL/GenBank/DDBJ databases">
        <title>Streptomyces olivochromogenes NBRC 3561 whole genome shotgun sequence.</title>
        <authorList>
            <person name="Dohra H."/>
            <person name="Kodani S."/>
        </authorList>
    </citation>
    <scope>NUCLEOTIDE SEQUENCE [LARGE SCALE GENOMIC DNA]</scope>
    <source>
        <strain evidence="6">NBRC 3561</strain>
    </source>
</reference>
<dbReference type="CDD" id="cd00063">
    <property type="entry name" value="FN3"/>
    <property type="match status" value="1"/>
</dbReference>
<sequence>MSVKEVLNAIGSFDLDLKADTPKDIITAIGMFGHVAIVPGRIDPRQYEDALLDEARYVGVLREKTVGGQNVSLGGVGMAWHLGDEGTRGAVIEVPATFTAETFPNTITGLLPASVTAGTLYSVPGGYTYTGVHQWQTPRDAIQYVCEYFSHTNAPVSWRVNNNATLDAGPEEDIFVTDPQCIIIRKGAGEDLNIRALPGSFESKLDTEDYTTRVVLLAEGEGASIYLGEATKDPLQNPYKDLHGNALIITRVVSESDTTAENATVRAQLALDSYEGTRAELTLSTKDYDVKGSFSVGDRVYVYDPDAELYDTDFEVIFRGQRLNPIVLKVTETDWPITENYTVAYRANDGTWYDLTDYVEFESDGDSRITVGDFSRQLTSSNTQPIGSRPSVDTSVPDLPTWVEPFQTTNYQDDLGFTRSKVLLTWSAPNNVDGSTVLDGDHYEIQVRVDTDAIYPQSWSSVSSTSWADANSWSQPFTPNESAWQTYYVAWSETTYPINDLATGVGYDVRIRAVDTAGNLGAWRETTIVTTQDNIPPSTPAAPTVAGSLIAVQVVHQLGKATGGTFNLESDLAHLEVHVEYEPYFTPSADTLRGTVKADQGMMTGHIPAVATVPVEETSARYVRVIAVDRAGNKSLPSDAASATALLLDSQYISELTASKITAGTLSANVILGASIQTASSGARVELNQNGLQAFNSAGQQTVSVGTDGNVSIIGTLASGPEGASKRLLVNPSTTNLPEIRFYSTAGTEYGGINGATNSNDDDHEVAMGMFSSTWIPRDGSDTIERHSRIRVTRDGARFEVVKSEDQATNGGFVNLSTTGASIGYGANGVQSVGGVITVNTTDTFVGTNRGTANENTLWLSTDRIRMLGTFADFQTPLSNEALFTGSTDGTSGGSSFSVGFGPTMASQLLPIVAIRDDIVHSNAITASDASGFTLTISPAASGSWAFYYWCFRI</sequence>
<dbReference type="InterPro" id="IPR003961">
    <property type="entry name" value="FN3_dom"/>
</dbReference>
<dbReference type="InterPro" id="IPR013783">
    <property type="entry name" value="Ig-like_fold"/>
</dbReference>
<dbReference type="PROSITE" id="PS50853">
    <property type="entry name" value="FN3"/>
    <property type="match status" value="1"/>
</dbReference>
<evidence type="ECO:0000259" key="4">
    <source>
        <dbReference type="PROSITE" id="PS50853"/>
    </source>
</evidence>
<dbReference type="GO" id="GO:0016798">
    <property type="term" value="F:hydrolase activity, acting on glycosyl bonds"/>
    <property type="evidence" value="ECO:0007669"/>
    <property type="project" value="UniProtKB-KW"/>
</dbReference>
<dbReference type="AlphaFoldDB" id="A0A250VL92"/>
<evidence type="ECO:0000256" key="1">
    <source>
        <dbReference type="ARBA" id="ARBA00023295"/>
    </source>
</evidence>
<feature type="compositionally biased region" description="Polar residues" evidence="3">
    <location>
        <begin position="379"/>
        <end position="394"/>
    </location>
</feature>
<dbReference type="SUPFAM" id="SSF49265">
    <property type="entry name" value="Fibronectin type III"/>
    <property type="match status" value="1"/>
</dbReference>
<evidence type="ECO:0000256" key="3">
    <source>
        <dbReference type="SAM" id="MobiDB-lite"/>
    </source>
</evidence>
<keyword evidence="1" id="KW-0326">Glycosidase</keyword>
<gene>
    <name evidence="5" type="ORF">SO3561_06303</name>
</gene>
<keyword evidence="1" id="KW-0378">Hydrolase</keyword>
<evidence type="ECO:0000256" key="2">
    <source>
        <dbReference type="ARBA" id="ARBA00023326"/>
    </source>
</evidence>
<keyword evidence="2" id="KW-0119">Carbohydrate metabolism</keyword>
<name>A0A250VL92_STROL</name>